<dbReference type="GO" id="GO:0016874">
    <property type="term" value="F:ligase activity"/>
    <property type="evidence" value="ECO:0007669"/>
    <property type="project" value="UniProtKB-KW"/>
</dbReference>
<sequence length="559" mass="57725">MAAVILTGRRTGTAKTAEPGFAGRATVDSLLRRAADIRPDIGALADASNRTALIGGEPRRLDWASLDRAVDVLAARFQALGFPLDSVIATQFPLCTDAVVGFLAIARAGLISAPIPLGWGRRETVAHLQRVGARGILTCGRAGPLECADMMRFAAAETFSVRFVMSIGGPSLDGVVSLDDIFDHDGPADRIEITRPGNPADHVVMVTAETAADGLYPVPRSHNELIAGGLGAFMAGVPDETSVLAASLAPDSFAAIALQIVPWLMSGGRLIVHPPLAPRVLADDLGPAGVTHVILPVAAGAIILRPAPENRPVLRHLTLLARRGDELGLALALRPEGVAVDSFLAIGEAALTRIVPGGGGAAIPLGPDTFATGAGQAPILVETRVTAGGTLAVKGAMVPSAAFPPGAERDVPPVWLVDAQGYFDTQLPVSVDKATKTLSVSGRTAGVVSVGGRRLAERDIKQAYQDAGGDIAPVIKDDAVLGQRVSGVIGDGRAIVGLALRLEATGLTPLGIPGAARQGTRVPFEDTRPKEPESPRDALAETQATLEQLLTMARTAIAR</sequence>
<feature type="compositionally biased region" description="Basic and acidic residues" evidence="1">
    <location>
        <begin position="523"/>
        <end position="538"/>
    </location>
</feature>
<accession>A0A4D7QNH9</accession>
<proteinExistence type="predicted"/>
<name>A0A4D7QNH9_9HYPH</name>
<feature type="region of interest" description="Disordered" evidence="1">
    <location>
        <begin position="514"/>
        <end position="538"/>
    </location>
</feature>
<dbReference type="InterPro" id="IPR000873">
    <property type="entry name" value="AMP-dep_synth/lig_dom"/>
</dbReference>
<dbReference type="SUPFAM" id="SSF56801">
    <property type="entry name" value="Acetyl-CoA synthetase-like"/>
    <property type="match status" value="1"/>
</dbReference>
<dbReference type="Pfam" id="PF00501">
    <property type="entry name" value="AMP-binding"/>
    <property type="match status" value="1"/>
</dbReference>
<feature type="domain" description="AMP-dependent synthetase/ligase" evidence="2">
    <location>
        <begin position="47"/>
        <end position="144"/>
    </location>
</feature>
<gene>
    <name evidence="3" type="ORF">E8L99_17870</name>
</gene>
<evidence type="ECO:0000313" key="3">
    <source>
        <dbReference type="EMBL" id="QCK87493.1"/>
    </source>
</evidence>
<dbReference type="Gene3D" id="3.40.50.12780">
    <property type="entry name" value="N-terminal domain of ligase-like"/>
    <property type="match status" value="1"/>
</dbReference>
<evidence type="ECO:0000313" key="4">
    <source>
        <dbReference type="Proteomes" id="UP000298588"/>
    </source>
</evidence>
<evidence type="ECO:0000259" key="2">
    <source>
        <dbReference type="Pfam" id="PF00501"/>
    </source>
</evidence>
<dbReference type="InterPro" id="IPR042099">
    <property type="entry name" value="ANL_N_sf"/>
</dbReference>
<dbReference type="Proteomes" id="UP000298588">
    <property type="component" value="Chromosome"/>
</dbReference>
<protein>
    <submittedName>
        <fullName evidence="3">Acyl--CoA ligase</fullName>
    </submittedName>
</protein>
<reference evidence="3 4" key="1">
    <citation type="submission" date="2019-04" db="EMBL/GenBank/DDBJ databases">
        <title>Phreatobacter aquaticus sp. nov.</title>
        <authorList>
            <person name="Choi A."/>
            <person name="Baek K."/>
        </authorList>
    </citation>
    <scope>NUCLEOTIDE SEQUENCE [LARGE SCALE GENOMIC DNA]</scope>
    <source>
        <strain evidence="3 4">NMCR1094</strain>
    </source>
</reference>
<dbReference type="AlphaFoldDB" id="A0A4D7QNH9"/>
<evidence type="ECO:0000256" key="1">
    <source>
        <dbReference type="SAM" id="MobiDB-lite"/>
    </source>
</evidence>
<dbReference type="EMBL" id="CP039865">
    <property type="protein sequence ID" value="QCK87493.1"/>
    <property type="molecule type" value="Genomic_DNA"/>
</dbReference>
<keyword evidence="3" id="KW-0436">Ligase</keyword>
<dbReference type="OrthoDB" id="7842397at2"/>
<keyword evidence="4" id="KW-1185">Reference proteome</keyword>
<dbReference type="KEGG" id="paqt:E8L99_17870"/>
<organism evidence="3 4">
    <name type="scientific">Phreatobacter aquaticus</name>
    <dbReference type="NCBI Taxonomy" id="2570229"/>
    <lineage>
        <taxon>Bacteria</taxon>
        <taxon>Pseudomonadati</taxon>
        <taxon>Pseudomonadota</taxon>
        <taxon>Alphaproteobacteria</taxon>
        <taxon>Hyphomicrobiales</taxon>
        <taxon>Phreatobacteraceae</taxon>
        <taxon>Phreatobacter</taxon>
    </lineage>
</organism>